<dbReference type="EMBL" id="CM043041">
    <property type="protein sequence ID" value="KAI4571688.1"/>
    <property type="molecule type" value="Genomic_DNA"/>
</dbReference>
<keyword evidence="2" id="KW-1185">Reference proteome</keyword>
<dbReference type="Proteomes" id="UP001057279">
    <property type="component" value="Linkage Group LG16"/>
</dbReference>
<comment type="caution">
    <text evidence="1">The sequence shown here is derived from an EMBL/GenBank/DDBJ whole genome shotgun (WGS) entry which is preliminary data.</text>
</comment>
<accession>A0ACB9UJW9</accession>
<proteinExistence type="predicted"/>
<name>A0ACB9UJW9_9CETA</name>
<protein>
    <submittedName>
        <fullName evidence="1">Uncharacterized protein</fullName>
    </submittedName>
</protein>
<evidence type="ECO:0000313" key="1">
    <source>
        <dbReference type="EMBL" id="KAI4571688.1"/>
    </source>
</evidence>
<evidence type="ECO:0000313" key="2">
    <source>
        <dbReference type="Proteomes" id="UP001057279"/>
    </source>
</evidence>
<organism evidence="1 2">
    <name type="scientific">Ovis ammon polii x Ovis aries</name>
    <dbReference type="NCBI Taxonomy" id="2918886"/>
    <lineage>
        <taxon>Eukaryota</taxon>
        <taxon>Metazoa</taxon>
        <taxon>Chordata</taxon>
        <taxon>Craniata</taxon>
        <taxon>Vertebrata</taxon>
        <taxon>Euteleostomi</taxon>
        <taxon>Mammalia</taxon>
        <taxon>Eutheria</taxon>
        <taxon>Laurasiatheria</taxon>
        <taxon>Artiodactyla</taxon>
        <taxon>Ruminantia</taxon>
        <taxon>Pecora</taxon>
        <taxon>Bovidae</taxon>
        <taxon>Caprinae</taxon>
        <taxon>Ovis</taxon>
    </lineage>
</organism>
<reference evidence="1" key="1">
    <citation type="submission" date="2022-03" db="EMBL/GenBank/DDBJ databases">
        <title>Genomic analyses of argali, domestic sheep and their hybrids provide insights into chromosomal evolution, heterosis and genetic basis of agronomic traits.</title>
        <authorList>
            <person name="Li M."/>
        </authorList>
    </citation>
    <scope>NUCLEOTIDE SEQUENCE</scope>
    <source>
        <strain evidence="1">F1 hybrid</strain>
    </source>
</reference>
<gene>
    <name evidence="1" type="ORF">MJG53_013794</name>
</gene>
<sequence>MGNSSGTEAPNLPTTPGGLLPTSRCPRGSKGCSSYFSKGHVLKINFALSFRAPKIPECASDGSIQWLAPPKNTGGPGDSVTSARDDNAATEEALADDANASLQSQMQFHRRRFCQFPEKMGNKRNVNIAHCRLSIRSHTRNLHRSIHESQKQTDTTRMDGVHTLHKPPQRQHRHQSHSLHPTEFVEEPRFWVVSESRMGSRRLCIRVWLDSGTGNDSVYDDMGLAGSL</sequence>